<name>A0ABW1R1U1_9LACO</name>
<sequence length="298" mass="34721">MLVSIITTVYNRKDKILRLFQSLEKQTNESFEWIIVDDSSNDNTYEGLELIEASNCGFKRKIKYLHQNSGKHIALNYGVQMAAGEITIIVDSDDVADPKMISRIIQQWKVEGRASDRKLGIIVFERFSSDGTPLRKVPHDNVRANLVAYRYGNGLMGDYAETFKTSVLRKHAFPKFKNERFLSEDYVWIDIGRVYDAIFVQQGIYTTKYDEDGLTLNSKRIMWDNPIGVMKLAEKRLSIETPMYWKLKFIMVYMIFSFRNKVSIFTIIRKVPNKLFAILLLLPSSFVYLVMKNRFRVS</sequence>
<evidence type="ECO:0000313" key="3">
    <source>
        <dbReference type="Proteomes" id="UP001596253"/>
    </source>
</evidence>
<comment type="caution">
    <text evidence="2">The sequence shown here is derived from an EMBL/GenBank/DDBJ whole genome shotgun (WGS) entry which is preliminary data.</text>
</comment>
<organism evidence="2 3">
    <name type="scientific">Lactiplantibacillus dongliensis</name>
    <dbReference type="NCBI Taxonomy" id="2559919"/>
    <lineage>
        <taxon>Bacteria</taxon>
        <taxon>Bacillati</taxon>
        <taxon>Bacillota</taxon>
        <taxon>Bacilli</taxon>
        <taxon>Lactobacillales</taxon>
        <taxon>Lactobacillaceae</taxon>
        <taxon>Lactiplantibacillus</taxon>
    </lineage>
</organism>
<evidence type="ECO:0000259" key="1">
    <source>
        <dbReference type="Pfam" id="PF00535"/>
    </source>
</evidence>
<evidence type="ECO:0000313" key="2">
    <source>
        <dbReference type="EMBL" id="MFC6163340.1"/>
    </source>
</evidence>
<dbReference type="Pfam" id="PF00535">
    <property type="entry name" value="Glycos_transf_2"/>
    <property type="match status" value="1"/>
</dbReference>
<dbReference type="Proteomes" id="UP001596253">
    <property type="component" value="Unassembled WGS sequence"/>
</dbReference>
<dbReference type="Gene3D" id="3.90.550.10">
    <property type="entry name" value="Spore Coat Polysaccharide Biosynthesis Protein SpsA, Chain A"/>
    <property type="match status" value="1"/>
</dbReference>
<accession>A0ABW1R1U1</accession>
<feature type="domain" description="Glycosyltransferase 2-like" evidence="1">
    <location>
        <begin position="4"/>
        <end position="113"/>
    </location>
</feature>
<gene>
    <name evidence="2" type="ORF">ACFP3T_01475</name>
</gene>
<dbReference type="CDD" id="cd00761">
    <property type="entry name" value="Glyco_tranf_GTA_type"/>
    <property type="match status" value="1"/>
</dbReference>
<dbReference type="SUPFAM" id="SSF53448">
    <property type="entry name" value="Nucleotide-diphospho-sugar transferases"/>
    <property type="match status" value="1"/>
</dbReference>
<dbReference type="PANTHER" id="PTHR22916:SF3">
    <property type="entry name" value="UDP-GLCNAC:BETAGAL BETA-1,3-N-ACETYLGLUCOSAMINYLTRANSFERASE-LIKE PROTEIN 1"/>
    <property type="match status" value="1"/>
</dbReference>
<dbReference type="RefSeq" id="WP_137639206.1">
    <property type="nucleotide sequence ID" value="NZ_BJDK01000004.1"/>
</dbReference>
<dbReference type="InterPro" id="IPR029044">
    <property type="entry name" value="Nucleotide-diphossugar_trans"/>
</dbReference>
<keyword evidence="3" id="KW-1185">Reference proteome</keyword>
<dbReference type="EMBL" id="JBHSSD010000008">
    <property type="protein sequence ID" value="MFC6163340.1"/>
    <property type="molecule type" value="Genomic_DNA"/>
</dbReference>
<dbReference type="InterPro" id="IPR001173">
    <property type="entry name" value="Glyco_trans_2-like"/>
</dbReference>
<proteinExistence type="predicted"/>
<dbReference type="PANTHER" id="PTHR22916">
    <property type="entry name" value="GLYCOSYLTRANSFERASE"/>
    <property type="match status" value="1"/>
</dbReference>
<reference evidence="3" key="1">
    <citation type="journal article" date="2019" name="Int. J. Syst. Evol. Microbiol.">
        <title>The Global Catalogue of Microorganisms (GCM) 10K type strain sequencing project: providing services to taxonomists for standard genome sequencing and annotation.</title>
        <authorList>
            <consortium name="The Broad Institute Genomics Platform"/>
            <consortium name="The Broad Institute Genome Sequencing Center for Infectious Disease"/>
            <person name="Wu L."/>
            <person name="Ma J."/>
        </authorList>
    </citation>
    <scope>NUCLEOTIDE SEQUENCE [LARGE SCALE GENOMIC DNA]</scope>
    <source>
        <strain evidence="3">CCM 8932</strain>
    </source>
</reference>
<protein>
    <submittedName>
        <fullName evidence="2">Glycosyltransferase family 2 protein</fullName>
    </submittedName>
</protein>